<accession>A0A150NV24</accession>
<dbReference type="AlphaFoldDB" id="A0A150NV24"/>
<organism evidence="2 3">
    <name type="scientific">Streptococcus mitis</name>
    <dbReference type="NCBI Taxonomy" id="28037"/>
    <lineage>
        <taxon>Bacteria</taxon>
        <taxon>Bacillati</taxon>
        <taxon>Bacillota</taxon>
        <taxon>Bacilli</taxon>
        <taxon>Lactobacillales</taxon>
        <taxon>Streptococcaceae</taxon>
        <taxon>Streptococcus</taxon>
        <taxon>Streptococcus mitis group</taxon>
    </lineage>
</organism>
<dbReference type="EMBL" id="LROU01000126">
    <property type="protein sequence ID" value="KYF33444.1"/>
    <property type="molecule type" value="Genomic_DNA"/>
</dbReference>
<evidence type="ECO:0000313" key="2">
    <source>
        <dbReference type="EMBL" id="KYF33444.1"/>
    </source>
</evidence>
<feature type="region of interest" description="Disordered" evidence="1">
    <location>
        <begin position="1"/>
        <end position="23"/>
    </location>
</feature>
<feature type="compositionally biased region" description="Basic and acidic residues" evidence="1">
    <location>
        <begin position="1"/>
        <end position="11"/>
    </location>
</feature>
<reference evidence="2 3" key="1">
    <citation type="submission" date="2016-01" db="EMBL/GenBank/DDBJ databases">
        <title>Highly variable Streptococcus oralis 1 are common among viridans streptococci isolated from primates.</title>
        <authorList>
            <person name="Denapaite D."/>
            <person name="Rieger M."/>
            <person name="Koendgen S."/>
            <person name="Brueckner R."/>
            <person name="Ochigava I."/>
            <person name="Kappeler P."/>
            <person name="Maetz-Rensing K."/>
            <person name="Leendertz F."/>
        </authorList>
    </citation>
    <scope>NUCLEOTIDE SEQUENCE [LARGE SCALE GENOMIC DNA]</scope>
    <source>
        <strain evidence="2 3">M3-1</strain>
    </source>
</reference>
<sequence length="23" mass="2661">MASAKRIDRNSRRGRTCLRVDKA</sequence>
<dbReference type="Proteomes" id="UP000075442">
    <property type="component" value="Unassembled WGS sequence"/>
</dbReference>
<name>A0A150NV24_STRMT</name>
<gene>
    <name evidence="2" type="ORF">SMIM3I_02020</name>
</gene>
<comment type="caution">
    <text evidence="2">The sequence shown here is derived from an EMBL/GenBank/DDBJ whole genome shotgun (WGS) entry which is preliminary data.</text>
</comment>
<evidence type="ECO:0000256" key="1">
    <source>
        <dbReference type="SAM" id="MobiDB-lite"/>
    </source>
</evidence>
<protein>
    <submittedName>
        <fullName evidence="2">Ribonucleotide reduction protein NrdI</fullName>
    </submittedName>
</protein>
<proteinExistence type="predicted"/>
<evidence type="ECO:0000313" key="3">
    <source>
        <dbReference type="Proteomes" id="UP000075442"/>
    </source>
</evidence>